<sequence length="208" mass="22074">MRRLAAVVAAALLLTGCSTNAAVDEPPAPRPAKALAAEKCDEPTPTGKIDRLGYDLRFTRGAIRIKVRDVRGERCVQFAKWGNANIDVPPDSLLYYFSGGRGDGAQVEFRAVDLAGGKLPDTRPLGRLDHPINATVGVSIDGVYYTSPTCALTLTVSNSRRAAGRFACPQALAQTANPFDPSDDVSFDDPPASPPPATAVLSGRFDVY</sequence>
<feature type="signal peptide" evidence="2">
    <location>
        <begin position="1"/>
        <end position="21"/>
    </location>
</feature>
<dbReference type="EMBL" id="BAOP01000029">
    <property type="protein sequence ID" value="GAC81132.1"/>
    <property type="molecule type" value="Genomic_DNA"/>
</dbReference>
<dbReference type="STRING" id="410332.SAMN04488550_1150"/>
<feature type="region of interest" description="Disordered" evidence="1">
    <location>
        <begin position="179"/>
        <end position="198"/>
    </location>
</feature>
<keyword evidence="2" id="KW-0732">Signal</keyword>
<evidence type="ECO:0008006" key="5">
    <source>
        <dbReference type="Google" id="ProtNLM"/>
    </source>
</evidence>
<evidence type="ECO:0000313" key="3">
    <source>
        <dbReference type="EMBL" id="GAC81132.1"/>
    </source>
</evidence>
<protein>
    <recommendedName>
        <fullName evidence="5">Lipoprotein</fullName>
    </recommendedName>
</protein>
<accession>M3UYW5</accession>
<name>M3UYW5_GORML</name>
<dbReference type="Proteomes" id="UP000035009">
    <property type="component" value="Unassembled WGS sequence"/>
</dbReference>
<feature type="chain" id="PRO_5004040955" description="Lipoprotein" evidence="2">
    <location>
        <begin position="22"/>
        <end position="208"/>
    </location>
</feature>
<dbReference type="AlphaFoldDB" id="M3UYW5"/>
<dbReference type="PROSITE" id="PS51257">
    <property type="entry name" value="PROKAR_LIPOPROTEIN"/>
    <property type="match status" value="1"/>
</dbReference>
<comment type="caution">
    <text evidence="3">The sequence shown here is derived from an EMBL/GenBank/DDBJ whole genome shotgun (WGS) entry which is preliminary data.</text>
</comment>
<organism evidence="3 4">
    <name type="scientific">Gordonia malaquae NBRC 108250</name>
    <dbReference type="NCBI Taxonomy" id="1223542"/>
    <lineage>
        <taxon>Bacteria</taxon>
        <taxon>Bacillati</taxon>
        <taxon>Actinomycetota</taxon>
        <taxon>Actinomycetes</taxon>
        <taxon>Mycobacteriales</taxon>
        <taxon>Gordoniaceae</taxon>
        <taxon>Gordonia</taxon>
    </lineage>
</organism>
<evidence type="ECO:0000256" key="2">
    <source>
        <dbReference type="SAM" id="SignalP"/>
    </source>
</evidence>
<keyword evidence="4" id="KW-1185">Reference proteome</keyword>
<evidence type="ECO:0000313" key="4">
    <source>
        <dbReference type="Proteomes" id="UP000035009"/>
    </source>
</evidence>
<dbReference type="eggNOG" id="ENOG5033V4K">
    <property type="taxonomic scope" value="Bacteria"/>
</dbReference>
<gene>
    <name evidence="3" type="ORF">GM1_029_00340</name>
</gene>
<dbReference type="OrthoDB" id="4578175at2"/>
<reference evidence="3 4" key="1">
    <citation type="submission" date="2013-02" db="EMBL/GenBank/DDBJ databases">
        <title>Whole genome shotgun sequence of Gordonia malaquae NBRC 108250.</title>
        <authorList>
            <person name="Yoshida I."/>
            <person name="Hosoyama A."/>
            <person name="Tsuchikane K."/>
            <person name="Ando Y."/>
            <person name="Baba S."/>
            <person name="Ohji S."/>
            <person name="Hamada M."/>
            <person name="Tamura T."/>
            <person name="Yamazoe A."/>
            <person name="Yamazaki S."/>
            <person name="Fujita N."/>
        </authorList>
    </citation>
    <scope>NUCLEOTIDE SEQUENCE [LARGE SCALE GENOMIC DNA]</scope>
    <source>
        <strain evidence="3 4">NBRC 108250</strain>
    </source>
</reference>
<evidence type="ECO:0000256" key="1">
    <source>
        <dbReference type="SAM" id="MobiDB-lite"/>
    </source>
</evidence>
<dbReference type="RefSeq" id="WP_008380665.1">
    <property type="nucleotide sequence ID" value="NZ_BAOP01000029.1"/>
</dbReference>
<proteinExistence type="predicted"/>